<evidence type="ECO:0000313" key="4">
    <source>
        <dbReference type="Proteomes" id="UP000663829"/>
    </source>
</evidence>
<feature type="domain" description="OTU" evidence="1">
    <location>
        <begin position="532"/>
        <end position="663"/>
    </location>
</feature>
<dbReference type="EMBL" id="CAJNOQ010012981">
    <property type="protein sequence ID" value="CAF1311962.1"/>
    <property type="molecule type" value="Genomic_DNA"/>
</dbReference>
<dbReference type="Gene3D" id="3.90.70.80">
    <property type="match status" value="1"/>
</dbReference>
<dbReference type="Proteomes" id="UP000681722">
    <property type="component" value="Unassembled WGS sequence"/>
</dbReference>
<dbReference type="EMBL" id="CAJOBC010042989">
    <property type="protein sequence ID" value="CAF4150259.1"/>
    <property type="molecule type" value="Genomic_DNA"/>
</dbReference>
<proteinExistence type="predicted"/>
<accession>A0A815EA98</accession>
<dbReference type="SUPFAM" id="SSF54001">
    <property type="entry name" value="Cysteine proteinases"/>
    <property type="match status" value="1"/>
</dbReference>
<dbReference type="AlphaFoldDB" id="A0A815EA98"/>
<dbReference type="PANTHER" id="PTHR31569:SF4">
    <property type="entry name" value="SWIM-TYPE DOMAIN-CONTAINING PROTEIN"/>
    <property type="match status" value="1"/>
</dbReference>
<dbReference type="CDD" id="cd22755">
    <property type="entry name" value="OTU_CeDUB-like"/>
    <property type="match status" value="1"/>
</dbReference>
<dbReference type="InterPro" id="IPR003323">
    <property type="entry name" value="OTU_dom"/>
</dbReference>
<dbReference type="Pfam" id="PF02338">
    <property type="entry name" value="OTU"/>
    <property type="match status" value="1"/>
</dbReference>
<dbReference type="PANTHER" id="PTHR31569">
    <property type="entry name" value="SWIM-TYPE DOMAIN-CONTAINING PROTEIN"/>
    <property type="match status" value="1"/>
</dbReference>
<dbReference type="Proteomes" id="UP000663829">
    <property type="component" value="Unassembled WGS sequence"/>
</dbReference>
<reference evidence="2" key="1">
    <citation type="submission" date="2021-02" db="EMBL/GenBank/DDBJ databases">
        <authorList>
            <person name="Nowell W R."/>
        </authorList>
    </citation>
    <scope>NUCLEOTIDE SEQUENCE</scope>
</reference>
<name>A0A815EA98_9BILA</name>
<evidence type="ECO:0000313" key="3">
    <source>
        <dbReference type="EMBL" id="CAF4150259.1"/>
    </source>
</evidence>
<comment type="caution">
    <text evidence="2">The sequence shown here is derived from an EMBL/GenBank/DDBJ whole genome shotgun (WGS) entry which is preliminary data.</text>
</comment>
<dbReference type="InterPro" id="IPR038765">
    <property type="entry name" value="Papain-like_cys_pep_sf"/>
</dbReference>
<protein>
    <recommendedName>
        <fullName evidence="1">OTU domain-containing protein</fullName>
    </recommendedName>
</protein>
<feature type="non-terminal residue" evidence="2">
    <location>
        <position position="1"/>
    </location>
</feature>
<gene>
    <name evidence="2" type="ORF">GPM918_LOCUS29040</name>
    <name evidence="3" type="ORF">SRO942_LOCUS29589</name>
</gene>
<sequence>LLCYFHIVKKLKEHIAKLPININQKKEILDWSKKLIYSQNQAEFDNHAYNLRQTALNTTYWTYFEQNWMTCTNLWVFFKRKDSLSLLNNTNNRIESFYRVVKREFRRRNKIPHLSEALNILMMLFNLKTHIQDFENVRQELTSFTIQNTKYPEFMKECGHVLTVPILQSTSNKNDNQKNTLNNGFESSGDDDCAVQSNDNSCCLTVAEKNRLAWNEFHMINNYLTQLGTTEFYERLDDLKNLFISWTEKQQLKKQAENETQTSLTTSPEKRHVNNVVPLFTITRVVHPRGRPKQTKRHTSFYKRITSVKPSSKTKIKRLQGRPLSSTLKNLLMNSNIDLAPMPSIAPSLSEPLIDNNDITHSQQSVSSNSSSKVTRSVAEAAVATITLSPLSLSSQSFNNFLLPSTENENKIELNSAINLNLNALEENENIMNLNTSDNQNHHQQEQLPSIPLPPTVTTHDVNTTDDEAKENLCIITEEIILKKMLFDPPTKEWIMKQLTDLKLIRTRSNLSSIGIPKYGVQRDITINSRPVIIKDIKSDGNCLFRCLSYAISGNEELHASIRSLIVQQICTQDYRSYGVEKFNNYTAADYIRATKMNHLGTWAIEKVIFAACDIFKTKIFICQCHKDVWMKWYPLYSECSSGPSIYLQRNSQKNHFDVVLETE</sequence>
<dbReference type="PROSITE" id="PS50802">
    <property type="entry name" value="OTU"/>
    <property type="match status" value="1"/>
</dbReference>
<organism evidence="2 4">
    <name type="scientific">Didymodactylos carnosus</name>
    <dbReference type="NCBI Taxonomy" id="1234261"/>
    <lineage>
        <taxon>Eukaryota</taxon>
        <taxon>Metazoa</taxon>
        <taxon>Spiralia</taxon>
        <taxon>Gnathifera</taxon>
        <taxon>Rotifera</taxon>
        <taxon>Eurotatoria</taxon>
        <taxon>Bdelloidea</taxon>
        <taxon>Philodinida</taxon>
        <taxon>Philodinidae</taxon>
        <taxon>Didymodactylos</taxon>
    </lineage>
</organism>
<evidence type="ECO:0000313" key="2">
    <source>
        <dbReference type="EMBL" id="CAF1311962.1"/>
    </source>
</evidence>
<dbReference type="OrthoDB" id="6137149at2759"/>
<dbReference type="InterPro" id="IPR052579">
    <property type="entry name" value="Zinc_finger_SWIM"/>
</dbReference>
<keyword evidence="4" id="KW-1185">Reference proteome</keyword>
<evidence type="ECO:0000259" key="1">
    <source>
        <dbReference type="PROSITE" id="PS50802"/>
    </source>
</evidence>